<evidence type="ECO:0000256" key="2">
    <source>
        <dbReference type="ARBA" id="ARBA00023136"/>
    </source>
</evidence>
<dbReference type="PANTHER" id="PTHR23222:SF1">
    <property type="entry name" value="PROHIBITIN-2"/>
    <property type="match status" value="1"/>
</dbReference>
<dbReference type="EMBL" id="AAWS01000013">
    <property type="protein sequence ID" value="EAY28971.1"/>
    <property type="molecule type" value="Genomic_DNA"/>
</dbReference>
<dbReference type="InterPro" id="IPR000163">
    <property type="entry name" value="Prohibitin"/>
</dbReference>
<dbReference type="GO" id="GO:0007005">
    <property type="term" value="P:mitochondrion organization"/>
    <property type="evidence" value="ECO:0007669"/>
    <property type="project" value="TreeGrafter"/>
</dbReference>
<evidence type="ECO:0000313" key="4">
    <source>
        <dbReference type="EMBL" id="EAY28971.1"/>
    </source>
</evidence>
<evidence type="ECO:0000256" key="1">
    <source>
        <dbReference type="ARBA" id="ARBA00004167"/>
    </source>
</evidence>
<dbReference type="SMART" id="SM00244">
    <property type="entry name" value="PHB"/>
    <property type="match status" value="1"/>
</dbReference>
<dbReference type="CDD" id="cd03401">
    <property type="entry name" value="SPFH_prohibitin"/>
    <property type="match status" value="1"/>
</dbReference>
<dbReference type="InterPro" id="IPR036013">
    <property type="entry name" value="Band_7/SPFH_dom_sf"/>
</dbReference>
<dbReference type="AlphaFoldDB" id="A1ZL05"/>
<dbReference type="SUPFAM" id="SSF117892">
    <property type="entry name" value="Band 7/SPFH domain"/>
    <property type="match status" value="1"/>
</dbReference>
<organism evidence="4 5">
    <name type="scientific">Microscilla marina ATCC 23134</name>
    <dbReference type="NCBI Taxonomy" id="313606"/>
    <lineage>
        <taxon>Bacteria</taxon>
        <taxon>Pseudomonadati</taxon>
        <taxon>Bacteroidota</taxon>
        <taxon>Cytophagia</taxon>
        <taxon>Cytophagales</taxon>
        <taxon>Microscillaceae</taxon>
        <taxon>Microscilla</taxon>
    </lineage>
</organism>
<protein>
    <submittedName>
        <fullName evidence="4">Spfh domain / band 7 family, putative</fullName>
    </submittedName>
</protein>
<comment type="caution">
    <text evidence="4">The sequence shown here is derived from an EMBL/GenBank/DDBJ whole genome shotgun (WGS) entry which is preliminary data.</text>
</comment>
<name>A1ZL05_MICM2</name>
<accession>A1ZL05</accession>
<reference evidence="4 5" key="1">
    <citation type="submission" date="2007-01" db="EMBL/GenBank/DDBJ databases">
        <authorList>
            <person name="Haygood M."/>
            <person name="Podell S."/>
            <person name="Anderson C."/>
            <person name="Hopkinson B."/>
            <person name="Roe K."/>
            <person name="Barbeau K."/>
            <person name="Gaasterland T."/>
            <person name="Ferriera S."/>
            <person name="Johnson J."/>
            <person name="Kravitz S."/>
            <person name="Beeson K."/>
            <person name="Sutton G."/>
            <person name="Rogers Y.-H."/>
            <person name="Friedman R."/>
            <person name="Frazier M."/>
            <person name="Venter J.C."/>
        </authorList>
    </citation>
    <scope>NUCLEOTIDE SEQUENCE [LARGE SCALE GENOMIC DNA]</scope>
    <source>
        <strain evidence="4 5">ATCC 23134</strain>
    </source>
</reference>
<dbReference type="Pfam" id="PF01145">
    <property type="entry name" value="Band_7"/>
    <property type="match status" value="1"/>
</dbReference>
<dbReference type="eggNOG" id="COG0330">
    <property type="taxonomic scope" value="Bacteria"/>
</dbReference>
<dbReference type="PANTHER" id="PTHR23222">
    <property type="entry name" value="PROHIBITIN"/>
    <property type="match status" value="1"/>
</dbReference>
<dbReference type="Proteomes" id="UP000004095">
    <property type="component" value="Unassembled WGS sequence"/>
</dbReference>
<dbReference type="InterPro" id="IPR001107">
    <property type="entry name" value="Band_7"/>
</dbReference>
<keyword evidence="2" id="KW-0472">Membrane</keyword>
<dbReference type="PROSITE" id="PS51257">
    <property type="entry name" value="PROKAR_LIPOPROTEIN"/>
    <property type="match status" value="1"/>
</dbReference>
<dbReference type="Gene3D" id="3.30.479.30">
    <property type="entry name" value="Band 7 domain"/>
    <property type="match status" value="1"/>
</dbReference>
<dbReference type="GO" id="GO:0016020">
    <property type="term" value="C:membrane"/>
    <property type="evidence" value="ECO:0007669"/>
    <property type="project" value="UniProtKB-SubCell"/>
</dbReference>
<gene>
    <name evidence="4" type="ORF">M23134_00125</name>
</gene>
<proteinExistence type="predicted"/>
<keyword evidence="5" id="KW-1185">Reference proteome</keyword>
<comment type="subcellular location">
    <subcellularLocation>
        <location evidence="1">Membrane</location>
        <topology evidence="1">Single-pass membrane protein</topology>
    </subcellularLocation>
</comment>
<feature type="domain" description="Band 7" evidence="3">
    <location>
        <begin position="20"/>
        <end position="182"/>
    </location>
</feature>
<sequence length="261" mass="29651">MYIMKHYTLITLSIMGLLFSSCTVVRQDMVGVKTKFGKVKPRTLEPGLYSINPFTTKMLTLPARSINMELKIDLPSKEGLTISSDISILYRIKKEDAAEILKNVGYGYEKTLILPVFRSASADVCARFFAKDMHSGERSVIENKIQERMKELLDKRGFLIEAVLLKSISLPARVSKAIEQKLAAEQDAMRMQFVLQREQQEAKRKRIEAEGIKDFQKIISNGLTKEVLQMRSIEVMKELVRSGNSKVIITNGKTPLFLDDK</sequence>
<evidence type="ECO:0000259" key="3">
    <source>
        <dbReference type="SMART" id="SM00244"/>
    </source>
</evidence>
<evidence type="ECO:0000313" key="5">
    <source>
        <dbReference type="Proteomes" id="UP000004095"/>
    </source>
</evidence>